<dbReference type="InterPro" id="IPR026634">
    <property type="entry name" value="TPST-like"/>
</dbReference>
<reference evidence="2 3" key="1">
    <citation type="submission" date="2020-10" db="EMBL/GenBank/DDBJ databases">
        <title>Myceligenerans pegani sp. nov., an endophytic actinomycete isolated from Peganum harmala L. in Xinjiang, China.</title>
        <authorList>
            <person name="Xin L."/>
        </authorList>
    </citation>
    <scope>NUCLEOTIDE SEQUENCE [LARGE SCALE GENOMIC DNA]</scope>
    <source>
        <strain evidence="2 3">TRM65318</strain>
    </source>
</reference>
<dbReference type="PANTHER" id="PTHR12788:SF10">
    <property type="entry name" value="PROTEIN-TYROSINE SULFOTRANSFERASE"/>
    <property type="match status" value="1"/>
</dbReference>
<dbReference type="EMBL" id="JADAQT010000058">
    <property type="protein sequence ID" value="MBE1875231.1"/>
    <property type="molecule type" value="Genomic_DNA"/>
</dbReference>
<dbReference type="Proteomes" id="UP000625527">
    <property type="component" value="Unassembled WGS sequence"/>
</dbReference>
<evidence type="ECO:0000313" key="2">
    <source>
        <dbReference type="EMBL" id="MBE1875231.1"/>
    </source>
</evidence>
<dbReference type="Gene3D" id="3.40.50.300">
    <property type="entry name" value="P-loop containing nucleotide triphosphate hydrolases"/>
    <property type="match status" value="1"/>
</dbReference>
<name>A0ABR9MW03_9MICO</name>
<keyword evidence="3" id="KW-1185">Reference proteome</keyword>
<proteinExistence type="predicted"/>
<keyword evidence="1" id="KW-0808">Transferase</keyword>
<comment type="caution">
    <text evidence="2">The sequence shown here is derived from an EMBL/GenBank/DDBJ whole genome shotgun (WGS) entry which is preliminary data.</text>
</comment>
<evidence type="ECO:0000313" key="3">
    <source>
        <dbReference type="Proteomes" id="UP000625527"/>
    </source>
</evidence>
<sequence>MSIDPAPWDGHRLVFIGGMHRSGTTLVADILGTVPGSSGLRNTGVPMDEGQHLQRVYTGARGRMDRWAYAPEAHLTEHDATPHAARELWDAWAPYWDRDARFLVEKSPPNLTKMRYLQELYPHARFIAVTRHPVVQALAIRKWAGLRTGRYGVGLPRLVGHWVHAHEVFADDAECVENLLVVRYEHLMREPGDVLGRVAEFLGTPPIPADAVDVHRSDTYERAWHATCSGVLRRAAGHLRRAGRRPWRARQAVAREIADPALLPRYRREIADRYAARIARLGYDVDNLHDAAPWGVRALSRRS</sequence>
<protein>
    <submittedName>
        <fullName evidence="2">Sulfotransferase</fullName>
    </submittedName>
</protein>
<evidence type="ECO:0000256" key="1">
    <source>
        <dbReference type="ARBA" id="ARBA00022679"/>
    </source>
</evidence>
<dbReference type="RefSeq" id="WP_192861791.1">
    <property type="nucleotide sequence ID" value="NZ_JADAQT010000058.1"/>
</dbReference>
<gene>
    <name evidence="2" type="ORF">IHE71_05840</name>
</gene>
<dbReference type="Pfam" id="PF13469">
    <property type="entry name" value="Sulfotransfer_3"/>
    <property type="match status" value="1"/>
</dbReference>
<dbReference type="PANTHER" id="PTHR12788">
    <property type="entry name" value="PROTEIN-TYROSINE SULFOTRANSFERASE 2"/>
    <property type="match status" value="1"/>
</dbReference>
<accession>A0ABR9MW03</accession>
<organism evidence="2 3">
    <name type="scientific">Myceligenerans pegani</name>
    <dbReference type="NCBI Taxonomy" id="2776917"/>
    <lineage>
        <taxon>Bacteria</taxon>
        <taxon>Bacillati</taxon>
        <taxon>Actinomycetota</taxon>
        <taxon>Actinomycetes</taxon>
        <taxon>Micrococcales</taxon>
        <taxon>Promicromonosporaceae</taxon>
        <taxon>Myceligenerans</taxon>
    </lineage>
</organism>
<dbReference type="InterPro" id="IPR027417">
    <property type="entry name" value="P-loop_NTPase"/>
</dbReference>
<dbReference type="SUPFAM" id="SSF52540">
    <property type="entry name" value="P-loop containing nucleoside triphosphate hydrolases"/>
    <property type="match status" value="1"/>
</dbReference>